<dbReference type="AlphaFoldDB" id="A0A0A2WI49"/>
<keyword evidence="3" id="KW-0233">DNA recombination</keyword>
<protein>
    <submittedName>
        <fullName evidence="7">Integrase</fullName>
    </submittedName>
</protein>
<dbReference type="Pfam" id="PF00589">
    <property type="entry name" value="Phage_integrase"/>
    <property type="match status" value="1"/>
</dbReference>
<dbReference type="InterPro" id="IPR044068">
    <property type="entry name" value="CB"/>
</dbReference>
<reference evidence="7 8" key="1">
    <citation type="submission" date="2014-09" db="EMBL/GenBank/DDBJ databases">
        <title>Genome sequences of Lysobacter dokdonensis DS-58.</title>
        <authorList>
            <person name="Kim J.F."/>
            <person name="Kwak M.-J."/>
        </authorList>
    </citation>
    <scope>NUCLEOTIDE SEQUENCE [LARGE SCALE GENOMIC DNA]</scope>
    <source>
        <strain evidence="7 8">DS-58</strain>
    </source>
</reference>
<evidence type="ECO:0000256" key="4">
    <source>
        <dbReference type="PROSITE-ProRule" id="PRU01248"/>
    </source>
</evidence>
<dbReference type="InterPro" id="IPR010998">
    <property type="entry name" value="Integrase_recombinase_N"/>
</dbReference>
<dbReference type="RefSeq" id="WP_052116149.1">
    <property type="nucleotide sequence ID" value="NZ_JRKJ01000005.1"/>
</dbReference>
<dbReference type="STRING" id="1300345.LF41_2373"/>
<dbReference type="InterPro" id="IPR050090">
    <property type="entry name" value="Tyrosine_recombinase_XerCD"/>
</dbReference>
<dbReference type="PROSITE" id="PS51900">
    <property type="entry name" value="CB"/>
    <property type="match status" value="1"/>
</dbReference>
<evidence type="ECO:0000259" key="6">
    <source>
        <dbReference type="PROSITE" id="PS51900"/>
    </source>
</evidence>
<dbReference type="InterPro" id="IPR013762">
    <property type="entry name" value="Integrase-like_cat_sf"/>
</dbReference>
<dbReference type="Proteomes" id="UP000030518">
    <property type="component" value="Unassembled WGS sequence"/>
</dbReference>
<dbReference type="eggNOG" id="COG0582">
    <property type="taxonomic scope" value="Bacteria"/>
</dbReference>
<comment type="caution">
    <text evidence="7">The sequence shown here is derived from an EMBL/GenBank/DDBJ whole genome shotgun (WGS) entry which is preliminary data.</text>
</comment>
<dbReference type="GO" id="GO:0015074">
    <property type="term" value="P:DNA integration"/>
    <property type="evidence" value="ECO:0007669"/>
    <property type="project" value="UniProtKB-KW"/>
</dbReference>
<name>A0A0A2WI49_9GAMM</name>
<proteinExistence type="predicted"/>
<dbReference type="PROSITE" id="PS51898">
    <property type="entry name" value="TYR_RECOMBINASE"/>
    <property type="match status" value="1"/>
</dbReference>
<gene>
    <name evidence="7" type="ORF">LF41_2373</name>
</gene>
<evidence type="ECO:0000256" key="2">
    <source>
        <dbReference type="ARBA" id="ARBA00023125"/>
    </source>
</evidence>
<organism evidence="7 8">
    <name type="scientific">Lysobacter dokdonensis DS-58</name>
    <dbReference type="NCBI Taxonomy" id="1300345"/>
    <lineage>
        <taxon>Bacteria</taxon>
        <taxon>Pseudomonadati</taxon>
        <taxon>Pseudomonadota</taxon>
        <taxon>Gammaproteobacteria</taxon>
        <taxon>Lysobacterales</taxon>
        <taxon>Lysobacteraceae</taxon>
        <taxon>Noviluteimonas</taxon>
    </lineage>
</organism>
<dbReference type="PANTHER" id="PTHR30349:SF88">
    <property type="entry name" value="BLL1584 PROTEIN"/>
    <property type="match status" value="1"/>
</dbReference>
<evidence type="ECO:0000256" key="1">
    <source>
        <dbReference type="ARBA" id="ARBA00022908"/>
    </source>
</evidence>
<dbReference type="InterPro" id="IPR002104">
    <property type="entry name" value="Integrase_catalytic"/>
</dbReference>
<sequence>MATLYKRGDAYYLNWRKDGTQLRRSLGKIDRREAEAIRAEKEAELAGLILPRSGRTVAVILQDYLDWSKQARPDSFKGTNAALRPLIASFGGYPAEELDAALVERWAAQSANAAATVVKSLKMARAAYRRAQRLRLVADSPFARVELPKVVTSRAPPYFTRKELDDLFKAERGAIWQFMANTGLRRSEMAKATREDVRDGKLFVESLPTGRTKSGKWRWVPLNKEAKDALKRLGPDRLVDCHKDTLNDWFTEDKGTKVKRGTPHWLRHSFCTYLAQAGVSLHDIKELAGHSSITMTEKYSHHAPGAGQAAIGKLNLTGVSSKKAQART</sequence>
<dbReference type="Gene3D" id="1.10.150.130">
    <property type="match status" value="1"/>
</dbReference>
<keyword evidence="1" id="KW-0229">DNA integration</keyword>
<dbReference type="GO" id="GO:0003677">
    <property type="term" value="F:DNA binding"/>
    <property type="evidence" value="ECO:0007669"/>
    <property type="project" value="UniProtKB-UniRule"/>
</dbReference>
<feature type="domain" description="Tyr recombinase" evidence="5">
    <location>
        <begin position="154"/>
        <end position="313"/>
    </location>
</feature>
<evidence type="ECO:0000313" key="7">
    <source>
        <dbReference type="EMBL" id="KGQ19866.1"/>
    </source>
</evidence>
<dbReference type="PANTHER" id="PTHR30349">
    <property type="entry name" value="PHAGE INTEGRASE-RELATED"/>
    <property type="match status" value="1"/>
</dbReference>
<accession>A0A0A2WI49</accession>
<evidence type="ECO:0000256" key="3">
    <source>
        <dbReference type="ARBA" id="ARBA00023172"/>
    </source>
</evidence>
<dbReference type="EMBL" id="JRKJ01000005">
    <property type="protein sequence ID" value="KGQ19866.1"/>
    <property type="molecule type" value="Genomic_DNA"/>
</dbReference>
<dbReference type="GO" id="GO:0006310">
    <property type="term" value="P:DNA recombination"/>
    <property type="evidence" value="ECO:0007669"/>
    <property type="project" value="UniProtKB-KW"/>
</dbReference>
<evidence type="ECO:0000313" key="8">
    <source>
        <dbReference type="Proteomes" id="UP000030518"/>
    </source>
</evidence>
<dbReference type="CDD" id="cd00397">
    <property type="entry name" value="DNA_BRE_C"/>
    <property type="match status" value="1"/>
</dbReference>
<dbReference type="InterPro" id="IPR011010">
    <property type="entry name" value="DNA_brk_join_enz"/>
</dbReference>
<evidence type="ECO:0000259" key="5">
    <source>
        <dbReference type="PROSITE" id="PS51898"/>
    </source>
</evidence>
<dbReference type="PATRIC" id="fig|1300345.3.peg.944"/>
<keyword evidence="2 4" id="KW-0238">DNA-binding</keyword>
<dbReference type="Gene3D" id="1.10.443.10">
    <property type="entry name" value="Intergrase catalytic core"/>
    <property type="match status" value="1"/>
</dbReference>
<feature type="domain" description="Core-binding (CB)" evidence="6">
    <location>
        <begin position="55"/>
        <end position="132"/>
    </location>
</feature>
<keyword evidence="8" id="KW-1185">Reference proteome</keyword>
<dbReference type="SUPFAM" id="SSF56349">
    <property type="entry name" value="DNA breaking-rejoining enzymes"/>
    <property type="match status" value="1"/>
</dbReference>